<gene>
    <name evidence="1" type="ORF">SAMN05216587_10226</name>
</gene>
<sequence length="111" mass="13375">MTPQNSQKDYTFFERRYQVFLPFNLEFQIGKDIPRYRLKTLRRKLKARQKEQGIEFVHGIGKRKTNLQKAMEQLDEFIAPLKKYNQYLHIMGNRNSPSTYTKSNRFGVLRT</sequence>
<evidence type="ECO:0000313" key="1">
    <source>
        <dbReference type="EMBL" id="SFA82282.1"/>
    </source>
</evidence>
<dbReference type="RefSeq" id="WP_143555502.1">
    <property type="nucleotide sequence ID" value="NZ_FOJX01000002.1"/>
</dbReference>
<dbReference type="EMBL" id="FOJX01000002">
    <property type="protein sequence ID" value="SFA82282.1"/>
    <property type="molecule type" value="Genomic_DNA"/>
</dbReference>
<accession>A0A1I0W0Z5</accession>
<organism evidence="1 2">
    <name type="scientific">Selenomonas ruminantium</name>
    <dbReference type="NCBI Taxonomy" id="971"/>
    <lineage>
        <taxon>Bacteria</taxon>
        <taxon>Bacillati</taxon>
        <taxon>Bacillota</taxon>
        <taxon>Negativicutes</taxon>
        <taxon>Selenomonadales</taxon>
        <taxon>Selenomonadaceae</taxon>
        <taxon>Selenomonas</taxon>
    </lineage>
</organism>
<evidence type="ECO:0000313" key="2">
    <source>
        <dbReference type="Proteomes" id="UP000183843"/>
    </source>
</evidence>
<protein>
    <submittedName>
        <fullName evidence="1">Uncharacterized protein</fullName>
    </submittedName>
</protein>
<dbReference type="Proteomes" id="UP000183843">
    <property type="component" value="Unassembled WGS sequence"/>
</dbReference>
<name>A0A1I0W0Z5_SELRU</name>
<dbReference type="AlphaFoldDB" id="A0A1I0W0Z5"/>
<proteinExistence type="predicted"/>
<reference evidence="1 2" key="1">
    <citation type="submission" date="2016-10" db="EMBL/GenBank/DDBJ databases">
        <authorList>
            <person name="de Groot N.N."/>
        </authorList>
    </citation>
    <scope>NUCLEOTIDE SEQUENCE [LARGE SCALE GENOMIC DNA]</scope>
    <source>
        <strain evidence="1 2">L14</strain>
    </source>
</reference>